<name>A0A8J9VA80_BRALA</name>
<evidence type="ECO:0000256" key="19">
    <source>
        <dbReference type="ARBA" id="ARBA00040667"/>
    </source>
</evidence>
<comment type="catalytic activity">
    <reaction evidence="22">
        <text>L-seryl-[protein] + ATP = O-phospho-L-seryl-[protein] + ADP + H(+)</text>
        <dbReference type="Rhea" id="RHEA:17989"/>
        <dbReference type="Rhea" id="RHEA-COMP:9863"/>
        <dbReference type="Rhea" id="RHEA-COMP:11604"/>
        <dbReference type="ChEBI" id="CHEBI:15378"/>
        <dbReference type="ChEBI" id="CHEBI:29999"/>
        <dbReference type="ChEBI" id="CHEBI:30616"/>
        <dbReference type="ChEBI" id="CHEBI:83421"/>
        <dbReference type="ChEBI" id="CHEBI:456216"/>
        <dbReference type="EC" id="2.7.12.1"/>
    </reaction>
</comment>
<keyword evidence="8" id="KW-0723">Serine/threonine-protein kinase</keyword>
<keyword evidence="15" id="KW-0862">Zinc</keyword>
<keyword evidence="29" id="KW-1185">Reference proteome</keyword>
<dbReference type="FunFam" id="2.10.110.10:FF:000082">
    <property type="entry name" value="LIM domain kinase 1"/>
    <property type="match status" value="1"/>
</dbReference>
<gene>
    <name evidence="28" type="primary">LIMK1</name>
    <name evidence="28" type="ORF">BLAG_LOCUS1208</name>
</gene>
<protein>
    <recommendedName>
        <fullName evidence="19">LIM domain kinase 1</fullName>
        <ecNumber evidence="5">2.7.11.1</ecNumber>
        <ecNumber evidence="6">2.7.12.1</ecNumber>
    </recommendedName>
</protein>
<evidence type="ECO:0000256" key="1">
    <source>
        <dbReference type="ARBA" id="ARBA00001936"/>
    </source>
</evidence>
<evidence type="ECO:0000256" key="12">
    <source>
        <dbReference type="ARBA" id="ARBA00022737"/>
    </source>
</evidence>
<comment type="catalytic activity">
    <reaction evidence="20">
        <text>L-threonyl-[protein] + ATP = O-phospho-L-threonyl-[protein] + ADP + H(+)</text>
        <dbReference type="Rhea" id="RHEA:46608"/>
        <dbReference type="Rhea" id="RHEA-COMP:11060"/>
        <dbReference type="Rhea" id="RHEA-COMP:11605"/>
        <dbReference type="ChEBI" id="CHEBI:15378"/>
        <dbReference type="ChEBI" id="CHEBI:30013"/>
        <dbReference type="ChEBI" id="CHEBI:30616"/>
        <dbReference type="ChEBI" id="CHEBI:61977"/>
        <dbReference type="ChEBI" id="CHEBI:456216"/>
        <dbReference type="EC" id="2.7.11.1"/>
    </reaction>
    <physiologicalReaction direction="left-to-right" evidence="20">
        <dbReference type="Rhea" id="RHEA:46609"/>
    </physiologicalReaction>
</comment>
<comment type="catalytic activity">
    <reaction evidence="23">
        <text>L-threonyl-[protein] + ATP = O-phospho-L-threonyl-[protein] + ADP + H(+)</text>
        <dbReference type="Rhea" id="RHEA:46608"/>
        <dbReference type="Rhea" id="RHEA-COMP:11060"/>
        <dbReference type="Rhea" id="RHEA-COMP:11605"/>
        <dbReference type="ChEBI" id="CHEBI:15378"/>
        <dbReference type="ChEBI" id="CHEBI:30013"/>
        <dbReference type="ChEBI" id="CHEBI:30616"/>
        <dbReference type="ChEBI" id="CHEBI:61977"/>
        <dbReference type="ChEBI" id="CHEBI:456216"/>
        <dbReference type="EC" id="2.7.12.1"/>
    </reaction>
</comment>
<comment type="similarity">
    <text evidence="4">Belongs to the protein kinase superfamily. TKL Ser/Thr protein kinase family.</text>
</comment>
<dbReference type="SUPFAM" id="SSF50156">
    <property type="entry name" value="PDZ domain-like"/>
    <property type="match status" value="1"/>
</dbReference>
<comment type="cofactor">
    <cofactor evidence="2">
        <name>Mg(2+)</name>
        <dbReference type="ChEBI" id="CHEBI:18420"/>
    </cofactor>
</comment>
<evidence type="ECO:0000256" key="15">
    <source>
        <dbReference type="ARBA" id="ARBA00022833"/>
    </source>
</evidence>
<evidence type="ECO:0000256" key="8">
    <source>
        <dbReference type="ARBA" id="ARBA00022527"/>
    </source>
</evidence>
<dbReference type="CDD" id="cd14154">
    <property type="entry name" value="STKc_LIMK"/>
    <property type="match status" value="1"/>
</dbReference>
<keyword evidence="11" id="KW-0479">Metal-binding</keyword>
<evidence type="ECO:0000256" key="9">
    <source>
        <dbReference type="ARBA" id="ARBA00022553"/>
    </source>
</evidence>
<dbReference type="SUPFAM" id="SSF57716">
    <property type="entry name" value="Glucocorticoid receptor-like (DNA-binding domain)"/>
    <property type="match status" value="3"/>
</dbReference>
<dbReference type="InterPro" id="IPR017441">
    <property type="entry name" value="Protein_kinase_ATP_BS"/>
</dbReference>
<dbReference type="InterPro" id="IPR001478">
    <property type="entry name" value="PDZ"/>
</dbReference>
<evidence type="ECO:0000256" key="18">
    <source>
        <dbReference type="ARBA" id="ARBA00023211"/>
    </source>
</evidence>
<dbReference type="GO" id="GO:0005737">
    <property type="term" value="C:cytoplasm"/>
    <property type="evidence" value="ECO:0007669"/>
    <property type="project" value="UniProtKB-SubCell"/>
</dbReference>
<dbReference type="InterPro" id="IPR001245">
    <property type="entry name" value="Ser-Thr/Tyr_kinase_cat_dom"/>
</dbReference>
<dbReference type="FunFam" id="1.10.510.10:FF:000197">
    <property type="entry name" value="LIM domain kinase 2 isoform X1"/>
    <property type="match status" value="1"/>
</dbReference>
<dbReference type="InterPro" id="IPR001781">
    <property type="entry name" value="Znf_LIM"/>
</dbReference>
<dbReference type="GO" id="GO:0004712">
    <property type="term" value="F:protein serine/threonine/tyrosine kinase activity"/>
    <property type="evidence" value="ECO:0007669"/>
    <property type="project" value="UniProtKB-EC"/>
</dbReference>
<evidence type="ECO:0000256" key="23">
    <source>
        <dbReference type="ARBA" id="ARBA00049308"/>
    </source>
</evidence>
<evidence type="ECO:0000256" key="2">
    <source>
        <dbReference type="ARBA" id="ARBA00001946"/>
    </source>
</evidence>
<dbReference type="FunFam" id="2.10.110.10:FF:000038">
    <property type="entry name" value="LIM domain kinase 2"/>
    <property type="match status" value="1"/>
</dbReference>
<dbReference type="SMART" id="SM00228">
    <property type="entry name" value="PDZ"/>
    <property type="match status" value="1"/>
</dbReference>
<sequence length="642" mass="73378">MCEQGALLCCAGCRYPIVNEPILEALNGEWHASCFRCSVCNLILTTWYFEKDGYLYCRRDYWARFGQACHGCAQVITGPIMAAGEHKYHPECFLCMNCGIYIGDGDTYALVERSKLYCGPCYRHLIITPTNHQKSPTNHIPHTVSLVEVQPTPDGSKRFSYEKTEGRRRSLRVKEVDPLSPDLHLQPGDRILEVNGTPIKSATWDEVESIIQQTSQPLQLTVEHDPHYHEQDGSSEGYCSAPTSPLQRTKLTKSYSESQCSSPEVEGKKRRSLERTMSMPGSPEINYRGSRTLSPMRRDLSRSESFKPHKTNTRIFRPCDLVHGEVLGKGFFGQAIKVTHRETGEVMVMKELVKFDEEAQKNFLKEVKVMRCLHHSNVLRFIGVLYKGKKLNLVTEYIDGGTLKDKLKDMAEPLPWIQRVRYAKDIATGMAYLHSMGIIHRDLTSQNCFIRQDTQEIVVADFGLSRVIVEEKEERPPNLKAERRFKKGSPKRKKRYTVVGNPYWMAPEMLRGKSYDEKVDLFSFGIVLCEIIGRVNADPDYLPRTDDFGLNVEVFRSKFCHDCPSPFFEVAAMCCELDPEKRPDFYQVESWFESLCLHLEHGIPLSSELKCIQTSSQPSYHDQGAVFMPSITVMFDDDVINL</sequence>
<evidence type="ECO:0000256" key="21">
    <source>
        <dbReference type="ARBA" id="ARBA00048977"/>
    </source>
</evidence>
<evidence type="ECO:0000256" key="6">
    <source>
        <dbReference type="ARBA" id="ARBA00013203"/>
    </source>
</evidence>
<reference evidence="28" key="1">
    <citation type="submission" date="2022-01" db="EMBL/GenBank/DDBJ databases">
        <authorList>
            <person name="Braso-Vives M."/>
        </authorList>
    </citation>
    <scope>NUCLEOTIDE SEQUENCE</scope>
</reference>
<dbReference type="PROSITE" id="PS00107">
    <property type="entry name" value="PROTEIN_KINASE_ATP"/>
    <property type="match status" value="1"/>
</dbReference>
<keyword evidence="13 25" id="KW-0547">Nucleotide-binding</keyword>
<dbReference type="PROSITE" id="PS00478">
    <property type="entry name" value="LIM_DOMAIN_1"/>
    <property type="match status" value="2"/>
</dbReference>
<feature type="domain" description="LIM zinc-binding" evidence="27">
    <location>
        <begin position="10"/>
        <end position="44"/>
    </location>
</feature>
<feature type="region of interest" description="Disordered" evidence="26">
    <location>
        <begin position="253"/>
        <end position="290"/>
    </location>
</feature>
<keyword evidence="10" id="KW-0808">Transferase</keyword>
<dbReference type="GO" id="GO:0005524">
    <property type="term" value="F:ATP binding"/>
    <property type="evidence" value="ECO:0007669"/>
    <property type="project" value="UniProtKB-UniRule"/>
</dbReference>
<dbReference type="Gene3D" id="3.30.200.20">
    <property type="entry name" value="Phosphorylase Kinase, domain 1"/>
    <property type="match status" value="1"/>
</dbReference>
<keyword evidence="9" id="KW-0597">Phosphoprotein</keyword>
<evidence type="ECO:0000256" key="13">
    <source>
        <dbReference type="ARBA" id="ARBA00022741"/>
    </source>
</evidence>
<dbReference type="SMART" id="SM00132">
    <property type="entry name" value="LIM"/>
    <property type="match status" value="2"/>
</dbReference>
<feature type="compositionally biased region" description="Polar residues" evidence="26">
    <location>
        <begin position="253"/>
        <end position="262"/>
    </location>
</feature>
<organism evidence="28 29">
    <name type="scientific">Branchiostoma lanceolatum</name>
    <name type="common">Common lancelet</name>
    <name type="synonym">Amphioxus lanceolatum</name>
    <dbReference type="NCBI Taxonomy" id="7740"/>
    <lineage>
        <taxon>Eukaryota</taxon>
        <taxon>Metazoa</taxon>
        <taxon>Chordata</taxon>
        <taxon>Cephalochordata</taxon>
        <taxon>Leptocardii</taxon>
        <taxon>Amphioxiformes</taxon>
        <taxon>Branchiostomatidae</taxon>
        <taxon>Branchiostoma</taxon>
    </lineage>
</organism>
<dbReference type="FunFam" id="3.30.200.20:FF:000038">
    <property type="entry name" value="LIM domain kinase 2"/>
    <property type="match status" value="1"/>
</dbReference>
<accession>A0A8J9VA80</accession>
<comment type="subcellular location">
    <subcellularLocation>
        <location evidence="3">Cytoplasm</location>
    </subcellularLocation>
</comment>
<dbReference type="GO" id="GO:0004674">
    <property type="term" value="F:protein serine/threonine kinase activity"/>
    <property type="evidence" value="ECO:0007669"/>
    <property type="project" value="UniProtKB-KW"/>
</dbReference>
<evidence type="ECO:0000256" key="14">
    <source>
        <dbReference type="ARBA" id="ARBA00022777"/>
    </source>
</evidence>
<keyword evidence="12" id="KW-0677">Repeat</keyword>
<dbReference type="Proteomes" id="UP000838412">
    <property type="component" value="Chromosome 1"/>
</dbReference>
<dbReference type="CDD" id="cd06754">
    <property type="entry name" value="PDZ_LIMK-like"/>
    <property type="match status" value="1"/>
</dbReference>
<dbReference type="CDD" id="cd09365">
    <property type="entry name" value="LIM2_LIMK"/>
    <property type="match status" value="1"/>
</dbReference>
<keyword evidence="16 25" id="KW-0067">ATP-binding</keyword>
<evidence type="ECO:0000256" key="4">
    <source>
        <dbReference type="ARBA" id="ARBA00005843"/>
    </source>
</evidence>
<evidence type="ECO:0000256" key="16">
    <source>
        <dbReference type="ARBA" id="ARBA00022840"/>
    </source>
</evidence>
<evidence type="ECO:0000256" key="26">
    <source>
        <dbReference type="SAM" id="MobiDB-lite"/>
    </source>
</evidence>
<dbReference type="GO" id="GO:0005634">
    <property type="term" value="C:nucleus"/>
    <property type="evidence" value="ECO:0007669"/>
    <property type="project" value="TreeGrafter"/>
</dbReference>
<evidence type="ECO:0000259" key="27">
    <source>
        <dbReference type="PROSITE" id="PS00478"/>
    </source>
</evidence>
<evidence type="ECO:0000256" key="24">
    <source>
        <dbReference type="ARBA" id="ARBA00051680"/>
    </source>
</evidence>
<keyword evidence="18" id="KW-0464">Manganese</keyword>
<evidence type="ECO:0000256" key="7">
    <source>
        <dbReference type="ARBA" id="ARBA00022490"/>
    </source>
</evidence>
<dbReference type="GO" id="GO:0046872">
    <property type="term" value="F:metal ion binding"/>
    <property type="evidence" value="ECO:0007669"/>
    <property type="project" value="UniProtKB-KW"/>
</dbReference>
<evidence type="ECO:0000256" key="10">
    <source>
        <dbReference type="ARBA" id="ARBA00022679"/>
    </source>
</evidence>
<dbReference type="GO" id="GO:0030036">
    <property type="term" value="P:actin cytoskeleton organization"/>
    <property type="evidence" value="ECO:0007669"/>
    <property type="project" value="TreeGrafter"/>
</dbReference>
<evidence type="ECO:0000256" key="3">
    <source>
        <dbReference type="ARBA" id="ARBA00004496"/>
    </source>
</evidence>
<dbReference type="SUPFAM" id="SSF56112">
    <property type="entry name" value="Protein kinase-like (PK-like)"/>
    <property type="match status" value="1"/>
</dbReference>
<dbReference type="PANTHER" id="PTHR46485">
    <property type="entry name" value="LIM DOMAIN KINASE 1"/>
    <property type="match status" value="1"/>
</dbReference>
<evidence type="ECO:0000256" key="11">
    <source>
        <dbReference type="ARBA" id="ARBA00022723"/>
    </source>
</evidence>
<dbReference type="Gene3D" id="1.10.510.10">
    <property type="entry name" value="Transferase(Phosphotransferase) domain 1"/>
    <property type="match status" value="1"/>
</dbReference>
<dbReference type="InterPro" id="IPR008266">
    <property type="entry name" value="Tyr_kinase_AS"/>
</dbReference>
<dbReference type="Pfam" id="PF07714">
    <property type="entry name" value="PK_Tyr_Ser-Thr"/>
    <property type="match status" value="1"/>
</dbReference>
<keyword evidence="7" id="KW-0963">Cytoplasm</keyword>
<dbReference type="Gene3D" id="2.30.42.10">
    <property type="match status" value="1"/>
</dbReference>
<comment type="catalytic activity">
    <reaction evidence="21">
        <text>L-seryl-[protein] + ATP = O-phospho-L-seryl-[protein] + ADP + H(+)</text>
        <dbReference type="Rhea" id="RHEA:17989"/>
        <dbReference type="Rhea" id="RHEA-COMP:9863"/>
        <dbReference type="Rhea" id="RHEA-COMP:11604"/>
        <dbReference type="ChEBI" id="CHEBI:15378"/>
        <dbReference type="ChEBI" id="CHEBI:29999"/>
        <dbReference type="ChEBI" id="CHEBI:30616"/>
        <dbReference type="ChEBI" id="CHEBI:83421"/>
        <dbReference type="ChEBI" id="CHEBI:456216"/>
        <dbReference type="EC" id="2.7.11.1"/>
    </reaction>
    <physiologicalReaction direction="left-to-right" evidence="21">
        <dbReference type="Rhea" id="RHEA:17990"/>
    </physiologicalReaction>
</comment>
<dbReference type="InterPro" id="IPR011009">
    <property type="entry name" value="Kinase-like_dom_sf"/>
</dbReference>
<keyword evidence="14" id="KW-0418">Kinase</keyword>
<dbReference type="PANTHER" id="PTHR46485:SF4">
    <property type="entry name" value="LIM DOMAIN KINASE 1"/>
    <property type="match status" value="1"/>
</dbReference>
<feature type="binding site" evidence="25">
    <location>
        <position position="350"/>
    </location>
    <ligand>
        <name>ATP</name>
        <dbReference type="ChEBI" id="CHEBI:30616"/>
    </ligand>
</feature>
<dbReference type="InterPro" id="IPR036034">
    <property type="entry name" value="PDZ_sf"/>
</dbReference>
<dbReference type="EC" id="2.7.12.1" evidence="6"/>
<evidence type="ECO:0000256" key="17">
    <source>
        <dbReference type="ARBA" id="ARBA00023038"/>
    </source>
</evidence>
<dbReference type="PROSITE" id="PS00109">
    <property type="entry name" value="PROTEIN_KINASE_TYR"/>
    <property type="match status" value="1"/>
</dbReference>
<dbReference type="InterPro" id="IPR050940">
    <property type="entry name" value="Actin_reg-Ser/Thr_kinase"/>
</dbReference>
<comment type="cofactor">
    <cofactor evidence="1">
        <name>Mn(2+)</name>
        <dbReference type="ChEBI" id="CHEBI:29035"/>
    </cofactor>
</comment>
<dbReference type="EMBL" id="OV696686">
    <property type="protein sequence ID" value="CAH1231089.1"/>
    <property type="molecule type" value="Genomic_DNA"/>
</dbReference>
<dbReference type="EC" id="2.7.11.1" evidence="5"/>
<evidence type="ECO:0000313" key="28">
    <source>
        <dbReference type="EMBL" id="CAH1231089.1"/>
    </source>
</evidence>
<dbReference type="Gene3D" id="2.10.110.10">
    <property type="entry name" value="Cysteine Rich Protein"/>
    <property type="match status" value="2"/>
</dbReference>
<evidence type="ECO:0000256" key="25">
    <source>
        <dbReference type="PROSITE-ProRule" id="PRU10141"/>
    </source>
</evidence>
<dbReference type="Pfam" id="PF00595">
    <property type="entry name" value="PDZ"/>
    <property type="match status" value="1"/>
</dbReference>
<evidence type="ECO:0000256" key="5">
    <source>
        <dbReference type="ARBA" id="ARBA00012513"/>
    </source>
</evidence>
<evidence type="ECO:0000256" key="22">
    <source>
        <dbReference type="ARBA" id="ARBA00049003"/>
    </source>
</evidence>
<dbReference type="Pfam" id="PF00412">
    <property type="entry name" value="LIM"/>
    <property type="match status" value="2"/>
</dbReference>
<comment type="catalytic activity">
    <reaction evidence="24">
        <text>L-tyrosyl-[protein] + ATP = O-phospho-L-tyrosyl-[protein] + ADP + H(+)</text>
        <dbReference type="Rhea" id="RHEA:10596"/>
        <dbReference type="Rhea" id="RHEA-COMP:10136"/>
        <dbReference type="Rhea" id="RHEA-COMP:20101"/>
        <dbReference type="ChEBI" id="CHEBI:15378"/>
        <dbReference type="ChEBI" id="CHEBI:30616"/>
        <dbReference type="ChEBI" id="CHEBI:46858"/>
        <dbReference type="ChEBI" id="CHEBI:61978"/>
        <dbReference type="ChEBI" id="CHEBI:456216"/>
        <dbReference type="EC" id="2.7.12.1"/>
    </reaction>
</comment>
<proteinExistence type="inferred from homology"/>
<dbReference type="OrthoDB" id="20134at2759"/>
<feature type="domain" description="LIM zinc-binding" evidence="27">
    <location>
        <begin position="69"/>
        <end position="102"/>
    </location>
</feature>
<dbReference type="AlphaFoldDB" id="A0A8J9VA80"/>
<keyword evidence="17" id="KW-0440">LIM domain</keyword>
<evidence type="ECO:0000313" key="29">
    <source>
        <dbReference type="Proteomes" id="UP000838412"/>
    </source>
</evidence>
<evidence type="ECO:0000256" key="20">
    <source>
        <dbReference type="ARBA" id="ARBA00048659"/>
    </source>
</evidence>